<sequence length="251" mass="27760">MLAVFEKTVANSPEELQSPHSTVPAYALKEGYLASRFSGKHPNSVVLNLGSSGLLAYALDNNDPRVPRLFAVVDDIFCIFQGHIENLPFLRQQYGLSKITNEAIMVIEAYRTLRDRGPYPVDKVVRDFHGKYSFILFDGTNKTVFAASDADGSVPFFWGNDAEGHLVLSDDVEMLKKGCSKSYSPFPKGCFFTSSGGLRSFEHPKNELKPVPRVDSSGDVCGATFKVDAEAKRETTRMPRVDSSQNWAGHI</sequence>
<dbReference type="PANTHER" id="PTHR45952">
    <property type="entry name" value="ALUMINUM INDUCED PROTEIN WITH YGL AND LRDR MOTIFS"/>
    <property type="match status" value="1"/>
</dbReference>
<gene>
    <name evidence="2" type="ORF">MERR_LOCUS11819</name>
</gene>
<dbReference type="FunFam" id="3.60.20.10:FF:000061">
    <property type="entry name" value="Heat stress transcription factor A-6b"/>
    <property type="match status" value="1"/>
</dbReference>
<protein>
    <recommendedName>
        <fullName evidence="1">DUF3700 domain-containing protein</fullName>
    </recommendedName>
</protein>
<feature type="domain" description="DUF3700" evidence="1">
    <location>
        <begin position="2"/>
        <end position="227"/>
    </location>
</feature>
<dbReference type="InterPro" id="IPR029055">
    <property type="entry name" value="Ntn_hydrolases_N"/>
</dbReference>
<reference evidence="2" key="1">
    <citation type="submission" date="2020-01" db="EMBL/GenBank/DDBJ databases">
        <authorList>
            <person name="Mishra B."/>
        </authorList>
    </citation>
    <scope>NUCLEOTIDE SEQUENCE [LARGE SCALE GENOMIC DNA]</scope>
</reference>
<comment type="caution">
    <text evidence="2">The sequence shown here is derived from an EMBL/GenBank/DDBJ whole genome shotgun (WGS) entry which is preliminary data.</text>
</comment>
<dbReference type="CDD" id="cd01910">
    <property type="entry name" value="Wali7"/>
    <property type="match status" value="1"/>
</dbReference>
<evidence type="ECO:0000259" key="1">
    <source>
        <dbReference type="SMART" id="SM01172"/>
    </source>
</evidence>
<dbReference type="PANTHER" id="PTHR45952:SF11">
    <property type="entry name" value="ALUMINUM INDUCED PROTEIN WITH YGL AND LRDR MOTIFS"/>
    <property type="match status" value="1"/>
</dbReference>
<organism evidence="2 3">
    <name type="scientific">Microthlaspi erraticum</name>
    <dbReference type="NCBI Taxonomy" id="1685480"/>
    <lineage>
        <taxon>Eukaryota</taxon>
        <taxon>Viridiplantae</taxon>
        <taxon>Streptophyta</taxon>
        <taxon>Embryophyta</taxon>
        <taxon>Tracheophyta</taxon>
        <taxon>Spermatophyta</taxon>
        <taxon>Magnoliopsida</taxon>
        <taxon>eudicotyledons</taxon>
        <taxon>Gunneridae</taxon>
        <taxon>Pentapetalae</taxon>
        <taxon>rosids</taxon>
        <taxon>malvids</taxon>
        <taxon>Brassicales</taxon>
        <taxon>Brassicaceae</taxon>
        <taxon>Coluteocarpeae</taxon>
        <taxon>Microthlaspi</taxon>
    </lineage>
</organism>
<dbReference type="EMBL" id="CACVBM020000899">
    <property type="protein sequence ID" value="CAA7024584.1"/>
    <property type="molecule type" value="Genomic_DNA"/>
</dbReference>
<dbReference type="SUPFAM" id="SSF56235">
    <property type="entry name" value="N-terminal nucleophile aminohydrolases (Ntn hydrolases)"/>
    <property type="match status" value="1"/>
</dbReference>
<dbReference type="InterPro" id="IPR044828">
    <property type="entry name" value="TSJT1-like"/>
</dbReference>
<keyword evidence="3" id="KW-1185">Reference proteome</keyword>
<name>A0A6D2ID96_9BRAS</name>
<dbReference type="InterPro" id="IPR024286">
    <property type="entry name" value="DUF3700"/>
</dbReference>
<dbReference type="Proteomes" id="UP000467841">
    <property type="component" value="Unassembled WGS sequence"/>
</dbReference>
<dbReference type="SMART" id="SM01172">
    <property type="entry name" value="DUF3700"/>
    <property type="match status" value="1"/>
</dbReference>
<evidence type="ECO:0000313" key="3">
    <source>
        <dbReference type="Proteomes" id="UP000467841"/>
    </source>
</evidence>
<evidence type="ECO:0000313" key="2">
    <source>
        <dbReference type="EMBL" id="CAA7024584.1"/>
    </source>
</evidence>
<dbReference type="OrthoDB" id="2019121at2759"/>
<dbReference type="Gene3D" id="3.60.20.10">
    <property type="entry name" value="Glutamine Phosphoribosylpyrophosphate, subunit 1, domain 1"/>
    <property type="match status" value="1"/>
</dbReference>
<proteinExistence type="predicted"/>
<accession>A0A6D2ID96</accession>
<dbReference type="AlphaFoldDB" id="A0A6D2ID96"/>
<dbReference type="Pfam" id="PF12481">
    <property type="entry name" value="DUF3700"/>
    <property type="match status" value="1"/>
</dbReference>